<evidence type="ECO:0000256" key="1">
    <source>
        <dbReference type="ARBA" id="ARBA00004726"/>
    </source>
</evidence>
<dbReference type="InterPro" id="IPR014729">
    <property type="entry name" value="Rossmann-like_a/b/a_fold"/>
</dbReference>
<evidence type="ECO:0000313" key="17">
    <source>
        <dbReference type="Proteomes" id="UP000653045"/>
    </source>
</evidence>
<keyword evidence="8 14" id="KW-0418">Kinase</keyword>
<keyword evidence="10 14" id="KW-0067">ATP-binding</keyword>
<evidence type="ECO:0000256" key="6">
    <source>
        <dbReference type="ARBA" id="ARBA00022695"/>
    </source>
</evidence>
<evidence type="ECO:0000256" key="13">
    <source>
        <dbReference type="ARBA" id="ARBA00049494"/>
    </source>
</evidence>
<evidence type="ECO:0000259" key="15">
    <source>
        <dbReference type="SMART" id="SM00904"/>
    </source>
</evidence>
<evidence type="ECO:0000313" key="16">
    <source>
        <dbReference type="EMBL" id="MBJ8325596.1"/>
    </source>
</evidence>
<dbReference type="Gene3D" id="2.40.30.30">
    <property type="entry name" value="Riboflavin kinase-like"/>
    <property type="match status" value="1"/>
</dbReference>
<comment type="catalytic activity">
    <reaction evidence="13 14">
        <text>FMN + ATP + H(+) = FAD + diphosphate</text>
        <dbReference type="Rhea" id="RHEA:17237"/>
        <dbReference type="ChEBI" id="CHEBI:15378"/>
        <dbReference type="ChEBI" id="CHEBI:30616"/>
        <dbReference type="ChEBI" id="CHEBI:33019"/>
        <dbReference type="ChEBI" id="CHEBI:57692"/>
        <dbReference type="ChEBI" id="CHEBI:58210"/>
        <dbReference type="EC" id="2.7.7.2"/>
    </reaction>
</comment>
<dbReference type="Pfam" id="PF06574">
    <property type="entry name" value="FAD_syn"/>
    <property type="match status" value="1"/>
</dbReference>
<dbReference type="EC" id="2.7.7.2" evidence="14"/>
<sequence>MKIFEITDFNDIHQTEETVLVLGYFDALHKGHQKLFETAKKYAEKKQSKVALITFKESPKVVFAPYDEILLKHVHYPEKRYAKMAEFGVDYLYLMDFTSRFAKTSALDFIKTYIDKLRANTVVVGFDYRFGSDLQEASYLQRHFPGQVVIVEPVSIDGVKISSSWIKELIATGNVLKANQLLGFSLSTRGIVSHGEARGRTIGYPTANLAMIDRTFVPTDGVYVTDVIVRGKKYRSMTSVGKNVTFDGQSSTVEIHIFDFKDEIYGEPIELIWLEKIREMIRFSGIDALVEQLQVDEQIARNW</sequence>
<evidence type="ECO:0000256" key="7">
    <source>
        <dbReference type="ARBA" id="ARBA00022741"/>
    </source>
</evidence>
<dbReference type="RefSeq" id="WP_199575141.1">
    <property type="nucleotide sequence ID" value="NZ_JAENBO010000001.1"/>
</dbReference>
<dbReference type="InterPro" id="IPR004821">
    <property type="entry name" value="Cyt_trans-like"/>
</dbReference>
<dbReference type="Gene3D" id="3.40.50.620">
    <property type="entry name" value="HUPs"/>
    <property type="match status" value="1"/>
</dbReference>
<organism evidence="16 17">
    <name type="scientific">Streptococcus pacificus</name>
    <dbReference type="NCBI Taxonomy" id="2740577"/>
    <lineage>
        <taxon>Bacteria</taxon>
        <taxon>Bacillati</taxon>
        <taxon>Bacillota</taxon>
        <taxon>Bacilli</taxon>
        <taxon>Lactobacillales</taxon>
        <taxon>Streptococcaceae</taxon>
        <taxon>Streptococcus</taxon>
    </lineage>
</organism>
<evidence type="ECO:0000256" key="8">
    <source>
        <dbReference type="ARBA" id="ARBA00022777"/>
    </source>
</evidence>
<keyword evidence="5 14" id="KW-0808">Transferase</keyword>
<reference evidence="16 17" key="1">
    <citation type="journal article" date="2021" name="Int. J. Syst. Evol. Microbiol.">
        <title>Streptococcus vicugnae sp. nov., isolated from faeces of alpacas (Vicugna pacos) and cattle (Bos taurus), Streptococcus zalophi sp. nov., and Streptococcus pacificus sp. nov., isolated from respiratory tract of California sea lions (Zalophus californianus).</title>
        <authorList>
            <person name="Volokhov D.V."/>
            <person name="Zagorodnyaya T.A."/>
            <person name="Shen Z."/>
            <person name="Blom J."/>
            <person name="Furtak V.A."/>
            <person name="Eisenberg T."/>
            <person name="Fan P."/>
            <person name="Jeong K.C."/>
            <person name="Gao Y."/>
            <person name="Zhang S."/>
            <person name="Amselle M."/>
        </authorList>
    </citation>
    <scope>NUCLEOTIDE SEQUENCE [LARGE SCALE GENOMIC DNA]</scope>
    <source>
        <strain evidence="16 17">CSL7591</strain>
    </source>
</reference>
<comment type="caution">
    <text evidence="16">The sequence shown here is derived from an EMBL/GenBank/DDBJ whole genome shotgun (WGS) entry which is preliminary data.</text>
</comment>
<accession>A0ABS0ZHY0</accession>
<name>A0ABS0ZHY0_9STRE</name>
<comment type="similarity">
    <text evidence="14">Belongs to the ribF family.</text>
</comment>
<proteinExistence type="inferred from homology"/>
<evidence type="ECO:0000256" key="11">
    <source>
        <dbReference type="ARBA" id="ARBA00023268"/>
    </source>
</evidence>
<dbReference type="NCBIfam" id="NF004158">
    <property type="entry name" value="PRK05627.1-1"/>
    <property type="match status" value="1"/>
</dbReference>
<dbReference type="GO" id="GO:0008531">
    <property type="term" value="F:riboflavin kinase activity"/>
    <property type="evidence" value="ECO:0007669"/>
    <property type="project" value="UniProtKB-EC"/>
</dbReference>
<dbReference type="PIRSF" id="PIRSF004491">
    <property type="entry name" value="FAD_Synth"/>
    <property type="match status" value="1"/>
</dbReference>
<keyword evidence="17" id="KW-1185">Reference proteome</keyword>
<dbReference type="SUPFAM" id="SSF82114">
    <property type="entry name" value="Riboflavin kinase-like"/>
    <property type="match status" value="1"/>
</dbReference>
<dbReference type="GO" id="GO:0003919">
    <property type="term" value="F:FMN adenylyltransferase activity"/>
    <property type="evidence" value="ECO:0007669"/>
    <property type="project" value="UniProtKB-EC"/>
</dbReference>
<comment type="catalytic activity">
    <reaction evidence="12 14">
        <text>riboflavin + ATP = FMN + ADP + H(+)</text>
        <dbReference type="Rhea" id="RHEA:14357"/>
        <dbReference type="ChEBI" id="CHEBI:15378"/>
        <dbReference type="ChEBI" id="CHEBI:30616"/>
        <dbReference type="ChEBI" id="CHEBI:57986"/>
        <dbReference type="ChEBI" id="CHEBI:58210"/>
        <dbReference type="ChEBI" id="CHEBI:456216"/>
        <dbReference type="EC" id="2.7.1.26"/>
    </reaction>
</comment>
<gene>
    <name evidence="16" type="ORF">JHK62_02725</name>
</gene>
<keyword evidence="9 14" id="KW-0274">FAD</keyword>
<evidence type="ECO:0000256" key="9">
    <source>
        <dbReference type="ARBA" id="ARBA00022827"/>
    </source>
</evidence>
<evidence type="ECO:0000256" key="2">
    <source>
        <dbReference type="ARBA" id="ARBA00005201"/>
    </source>
</evidence>
<comment type="pathway">
    <text evidence="2 14">Cofactor biosynthesis; FMN biosynthesis; FMN from riboflavin (ATP route): step 1/1.</text>
</comment>
<dbReference type="SMART" id="SM00904">
    <property type="entry name" value="Flavokinase"/>
    <property type="match status" value="1"/>
</dbReference>
<keyword evidence="6 14" id="KW-0548">Nucleotidyltransferase</keyword>
<dbReference type="NCBIfam" id="NF004162">
    <property type="entry name" value="PRK05627.1-5"/>
    <property type="match status" value="1"/>
</dbReference>
<feature type="domain" description="Riboflavin kinase" evidence="15">
    <location>
        <begin position="181"/>
        <end position="303"/>
    </location>
</feature>
<dbReference type="EC" id="2.7.1.26" evidence="14"/>
<keyword evidence="3 14" id="KW-0285">Flavoprotein</keyword>
<evidence type="ECO:0000256" key="14">
    <source>
        <dbReference type="PIRNR" id="PIRNR004491"/>
    </source>
</evidence>
<dbReference type="NCBIfam" id="TIGR00083">
    <property type="entry name" value="ribF"/>
    <property type="match status" value="1"/>
</dbReference>
<evidence type="ECO:0000256" key="10">
    <source>
        <dbReference type="ARBA" id="ARBA00022840"/>
    </source>
</evidence>
<evidence type="ECO:0000256" key="5">
    <source>
        <dbReference type="ARBA" id="ARBA00022679"/>
    </source>
</evidence>
<dbReference type="Proteomes" id="UP000653045">
    <property type="component" value="Unassembled WGS sequence"/>
</dbReference>
<protein>
    <recommendedName>
        <fullName evidence="14">Riboflavin biosynthesis protein</fullName>
    </recommendedName>
    <domain>
        <recommendedName>
            <fullName evidence="14">Riboflavin kinase</fullName>
            <ecNumber evidence="14">2.7.1.26</ecNumber>
        </recommendedName>
        <alternativeName>
            <fullName evidence="14">Flavokinase</fullName>
        </alternativeName>
    </domain>
    <domain>
        <recommendedName>
            <fullName evidence="14">FMN adenylyltransferase</fullName>
            <ecNumber evidence="14">2.7.7.2</ecNumber>
        </recommendedName>
        <alternativeName>
            <fullName evidence="14">FAD pyrophosphorylase</fullName>
        </alternativeName>
        <alternativeName>
            <fullName evidence="14">FAD synthase</fullName>
        </alternativeName>
    </domain>
</protein>
<dbReference type="Pfam" id="PF01687">
    <property type="entry name" value="Flavokinase"/>
    <property type="match status" value="1"/>
</dbReference>
<dbReference type="CDD" id="cd02064">
    <property type="entry name" value="FAD_synthetase_N"/>
    <property type="match status" value="1"/>
</dbReference>
<dbReference type="InterPro" id="IPR023465">
    <property type="entry name" value="Riboflavin_kinase_dom_sf"/>
</dbReference>
<evidence type="ECO:0000256" key="3">
    <source>
        <dbReference type="ARBA" id="ARBA00022630"/>
    </source>
</evidence>
<dbReference type="PANTHER" id="PTHR22749">
    <property type="entry name" value="RIBOFLAVIN KINASE/FMN ADENYLYLTRANSFERASE"/>
    <property type="match status" value="1"/>
</dbReference>
<dbReference type="InterPro" id="IPR002606">
    <property type="entry name" value="Riboflavin_kinase_bac"/>
</dbReference>
<dbReference type="InterPro" id="IPR015865">
    <property type="entry name" value="Riboflavin_kinase_bac/euk"/>
</dbReference>
<dbReference type="InterPro" id="IPR023468">
    <property type="entry name" value="Riboflavin_kinase"/>
</dbReference>
<dbReference type="PANTHER" id="PTHR22749:SF6">
    <property type="entry name" value="RIBOFLAVIN KINASE"/>
    <property type="match status" value="1"/>
</dbReference>
<evidence type="ECO:0000256" key="4">
    <source>
        <dbReference type="ARBA" id="ARBA00022643"/>
    </source>
</evidence>
<dbReference type="EMBL" id="JAENBO010000001">
    <property type="protein sequence ID" value="MBJ8325596.1"/>
    <property type="molecule type" value="Genomic_DNA"/>
</dbReference>
<comment type="pathway">
    <text evidence="1 14">Cofactor biosynthesis; FAD biosynthesis; FAD from FMN: step 1/1.</text>
</comment>
<evidence type="ECO:0000256" key="12">
    <source>
        <dbReference type="ARBA" id="ARBA00047880"/>
    </source>
</evidence>
<dbReference type="SUPFAM" id="SSF52374">
    <property type="entry name" value="Nucleotidylyl transferase"/>
    <property type="match status" value="1"/>
</dbReference>
<dbReference type="InterPro" id="IPR015864">
    <property type="entry name" value="FAD_synthase"/>
</dbReference>
<keyword evidence="7 14" id="KW-0547">Nucleotide-binding</keyword>
<keyword evidence="4 14" id="KW-0288">FMN</keyword>
<keyword evidence="11" id="KW-0511">Multifunctional enzyme</keyword>
<dbReference type="NCBIfam" id="TIGR00125">
    <property type="entry name" value="cyt_tran_rel"/>
    <property type="match status" value="1"/>
</dbReference>